<keyword evidence="7" id="KW-1185">Reference proteome</keyword>
<keyword evidence="3 5" id="KW-1133">Transmembrane helix</keyword>
<dbReference type="InterPro" id="IPR007792">
    <property type="entry name" value="T4SS_VirB3/TrbD/AvhB"/>
</dbReference>
<organism evidence="6 7">
    <name type="scientific">Shewanella psychrophila</name>
    <dbReference type="NCBI Taxonomy" id="225848"/>
    <lineage>
        <taxon>Bacteria</taxon>
        <taxon>Pseudomonadati</taxon>
        <taxon>Pseudomonadota</taxon>
        <taxon>Gammaproteobacteria</taxon>
        <taxon>Alteromonadales</taxon>
        <taxon>Shewanellaceae</taxon>
        <taxon>Shewanella</taxon>
    </lineage>
</organism>
<evidence type="ECO:0000256" key="4">
    <source>
        <dbReference type="ARBA" id="ARBA00023136"/>
    </source>
</evidence>
<reference evidence="6 7" key="1">
    <citation type="submission" date="2016-03" db="EMBL/GenBank/DDBJ databases">
        <title>Complete genome sequence of Shewanella psychrophila WP2, a deep sea bacterium isolated from west Pacific sediment.</title>
        <authorList>
            <person name="Xu G."/>
            <person name="Jian H."/>
        </authorList>
    </citation>
    <scope>NUCLEOTIDE SEQUENCE [LARGE SCALE GENOMIC DNA]</scope>
    <source>
        <strain evidence="6 7">WP2</strain>
    </source>
</reference>
<protein>
    <submittedName>
        <fullName evidence="6">Type IV secretory pathway, TrbD component</fullName>
    </submittedName>
</protein>
<dbReference type="NCBIfam" id="NF010395">
    <property type="entry name" value="PRK13823.1"/>
    <property type="match status" value="1"/>
</dbReference>
<dbReference type="EMBL" id="CP014782">
    <property type="protein sequence ID" value="AQS39766.1"/>
    <property type="molecule type" value="Genomic_DNA"/>
</dbReference>
<evidence type="ECO:0000256" key="1">
    <source>
        <dbReference type="ARBA" id="ARBA00004370"/>
    </source>
</evidence>
<proteinExistence type="predicted"/>
<dbReference type="AlphaFoldDB" id="A0A1S6HW09"/>
<gene>
    <name evidence="6" type="ORF">Sps_04683</name>
</gene>
<evidence type="ECO:0000256" key="3">
    <source>
        <dbReference type="ARBA" id="ARBA00022989"/>
    </source>
</evidence>
<dbReference type="Proteomes" id="UP000189545">
    <property type="component" value="Chromosome"/>
</dbReference>
<dbReference type="OrthoDB" id="7063374at2"/>
<feature type="transmembrane region" description="Helical" evidence="5">
    <location>
        <begin position="25"/>
        <end position="54"/>
    </location>
</feature>
<evidence type="ECO:0000256" key="5">
    <source>
        <dbReference type="SAM" id="Phobius"/>
    </source>
</evidence>
<evidence type="ECO:0000256" key="2">
    <source>
        <dbReference type="ARBA" id="ARBA00022692"/>
    </source>
</evidence>
<dbReference type="GO" id="GO:0016020">
    <property type="term" value="C:membrane"/>
    <property type="evidence" value="ECO:0007669"/>
    <property type="project" value="UniProtKB-SubCell"/>
</dbReference>
<dbReference type="RefSeq" id="WP_077754614.1">
    <property type="nucleotide sequence ID" value="NZ_CP014782.1"/>
</dbReference>
<sequence length="96" mass="11248">MSQLRRSPVFKFNRANLVLGAERELAYLLGLLTLMLIVILQNMFTFVLGVVLWVGLMPLLRMMGDADPQMSKTFTRYTRYQKYYPAHSPKNYSRKQ</sequence>
<dbReference type="Pfam" id="PF05101">
    <property type="entry name" value="VirB3"/>
    <property type="match status" value="1"/>
</dbReference>
<keyword evidence="2 5" id="KW-0812">Transmembrane</keyword>
<evidence type="ECO:0000313" key="6">
    <source>
        <dbReference type="EMBL" id="AQS39766.1"/>
    </source>
</evidence>
<dbReference type="KEGG" id="spsw:Sps_04683"/>
<dbReference type="STRING" id="225848.Sps_04683"/>
<evidence type="ECO:0000313" key="7">
    <source>
        <dbReference type="Proteomes" id="UP000189545"/>
    </source>
</evidence>
<name>A0A1S6HW09_9GAMM</name>
<comment type="subcellular location">
    <subcellularLocation>
        <location evidence="1">Membrane</location>
    </subcellularLocation>
</comment>
<accession>A0A1S6HW09</accession>
<keyword evidence="4 5" id="KW-0472">Membrane</keyword>